<protein>
    <submittedName>
        <fullName evidence="1">Uncharacterized protein</fullName>
    </submittedName>
</protein>
<proteinExistence type="predicted"/>
<evidence type="ECO:0000313" key="2">
    <source>
        <dbReference type="Proteomes" id="UP000600139"/>
    </source>
</evidence>
<comment type="caution">
    <text evidence="1">The sequence shown here is derived from an EMBL/GenBank/DDBJ whole genome shotgun (WGS) entry which is preliminary data.</text>
</comment>
<accession>A0A934R353</accession>
<name>A0A934R353_9BACT</name>
<organism evidence="1 2">
    <name type="scientific">Luteolibacter yonseiensis</name>
    <dbReference type="NCBI Taxonomy" id="1144680"/>
    <lineage>
        <taxon>Bacteria</taxon>
        <taxon>Pseudomonadati</taxon>
        <taxon>Verrucomicrobiota</taxon>
        <taxon>Verrucomicrobiia</taxon>
        <taxon>Verrucomicrobiales</taxon>
        <taxon>Verrucomicrobiaceae</taxon>
        <taxon>Luteolibacter</taxon>
    </lineage>
</organism>
<evidence type="ECO:0000313" key="1">
    <source>
        <dbReference type="EMBL" id="MBK1814635.1"/>
    </source>
</evidence>
<dbReference type="Proteomes" id="UP000600139">
    <property type="component" value="Unassembled WGS sequence"/>
</dbReference>
<dbReference type="AlphaFoldDB" id="A0A934R353"/>
<dbReference type="EMBL" id="JAENIK010000004">
    <property type="protein sequence ID" value="MBK1814635.1"/>
    <property type="molecule type" value="Genomic_DNA"/>
</dbReference>
<sequence>MKRGGSQQDFSLRFSSCWTKIDPVAAAENFDDLIYLRNMQDQGAMVFTGNAYSGEIVRSWKRKDENAMGAYITALPAGEKRVTFEKAVGELEESKWFPPPEMALECSARPD</sequence>
<gene>
    <name evidence="1" type="ORF">JIN84_03360</name>
</gene>
<reference evidence="1" key="1">
    <citation type="submission" date="2021-01" db="EMBL/GenBank/DDBJ databases">
        <title>Modified the classification status of verrucomicrobia.</title>
        <authorList>
            <person name="Feng X."/>
        </authorList>
    </citation>
    <scope>NUCLEOTIDE SEQUENCE</scope>
    <source>
        <strain evidence="1">JCM 18052</strain>
    </source>
</reference>
<dbReference type="RefSeq" id="WP_200349592.1">
    <property type="nucleotide sequence ID" value="NZ_BAABHZ010000010.1"/>
</dbReference>
<keyword evidence="2" id="KW-1185">Reference proteome</keyword>